<evidence type="ECO:0000256" key="1">
    <source>
        <dbReference type="ARBA" id="ARBA00004442"/>
    </source>
</evidence>
<proteinExistence type="inferred from homology"/>
<evidence type="ECO:0000313" key="9">
    <source>
        <dbReference type="EMBL" id="SHK83185.1"/>
    </source>
</evidence>
<keyword evidence="4" id="KW-1134">Transmembrane beta strand</keyword>
<keyword evidence="7" id="KW-0998">Cell outer membrane</keyword>
<name>A0A1M6VPB8_9BACT</name>
<dbReference type="PANTHER" id="PTHR30026">
    <property type="entry name" value="OUTER MEMBRANE PROTEIN TOLC"/>
    <property type="match status" value="1"/>
</dbReference>
<keyword evidence="3" id="KW-0813">Transport</keyword>
<evidence type="ECO:0000256" key="4">
    <source>
        <dbReference type="ARBA" id="ARBA00022452"/>
    </source>
</evidence>
<evidence type="ECO:0000313" key="10">
    <source>
        <dbReference type="EMBL" id="SJZ52802.1"/>
    </source>
</evidence>
<dbReference type="EMBL" id="FUWU01000011">
    <property type="protein sequence ID" value="SJZ52802.1"/>
    <property type="molecule type" value="Genomic_DNA"/>
</dbReference>
<sequence length="454" mass="51224">MIFKVLPLLLIAVAFSTEVRYDCEGFVERGLLKDPLLAESRFSTEAKKNKIQEIKASAILSKFEVSMMVGPAPGLKDDVDDWGDTVDTWDFTKMGPFFGTEIKAIQPLNYGQYKAGKKAAEADLRQQEMNVVSKEHEKSVELQTYYYNYLLALEMNRLVEDAQKQMDRAEEKLEEALDNDEPNVSQTDLLKIKAGRHTLDEAVIDAQNGMTRVQLAIRFSLGLDSTEVFVAMDSSLVERAEYFPTLEEAKDMTIQHNPELKRLVAGLEARTHQLDLASAKLGPQFFIMGEFSYVKSWAGNRTAVQKNAFAQDAVNSISGAVGFGVRYNLNLWNSWSSYVSARTELRGLKLKQNYAKDGVLLQMEEQYVQTQGAKKKLESLRSSLRASESILKSAAMKYDLDPSNAGELVSAYKDNLQLKKSYYYAVCKYNIAFAELIRRMGLSLSEYHKLYPGN</sequence>
<comment type="subcellular location">
    <subcellularLocation>
        <location evidence="1">Cell outer membrane</location>
    </subcellularLocation>
</comment>
<keyword evidence="6" id="KW-0472">Membrane</keyword>
<keyword evidence="8" id="KW-0175">Coiled coil</keyword>
<feature type="coiled-coil region" evidence="8">
    <location>
        <begin position="117"/>
        <end position="179"/>
    </location>
</feature>
<evidence type="ECO:0000256" key="3">
    <source>
        <dbReference type="ARBA" id="ARBA00022448"/>
    </source>
</evidence>
<dbReference type="Proteomes" id="UP000184275">
    <property type="component" value="Unassembled WGS sequence"/>
</dbReference>
<accession>A0A1M6VPB8</accession>
<dbReference type="PANTHER" id="PTHR30026:SF20">
    <property type="entry name" value="OUTER MEMBRANE PROTEIN TOLC"/>
    <property type="match status" value="1"/>
</dbReference>
<dbReference type="AlphaFoldDB" id="A0A1M6VPB8"/>
<dbReference type="GO" id="GO:1990281">
    <property type="term" value="C:efflux pump complex"/>
    <property type="evidence" value="ECO:0007669"/>
    <property type="project" value="TreeGrafter"/>
</dbReference>
<dbReference type="STRING" id="28122.SAMN02745108_00862"/>
<organism evidence="9 11">
    <name type="scientific">Fibrobacter intestinalis</name>
    <dbReference type="NCBI Taxonomy" id="28122"/>
    <lineage>
        <taxon>Bacteria</taxon>
        <taxon>Pseudomonadati</taxon>
        <taxon>Fibrobacterota</taxon>
        <taxon>Fibrobacteria</taxon>
        <taxon>Fibrobacterales</taxon>
        <taxon>Fibrobacteraceae</taxon>
        <taxon>Fibrobacter</taxon>
    </lineage>
</organism>
<evidence type="ECO:0000256" key="7">
    <source>
        <dbReference type="ARBA" id="ARBA00023237"/>
    </source>
</evidence>
<dbReference type="InterPro" id="IPR003423">
    <property type="entry name" value="OMP_efflux"/>
</dbReference>
<evidence type="ECO:0000256" key="5">
    <source>
        <dbReference type="ARBA" id="ARBA00022692"/>
    </source>
</evidence>
<keyword evidence="5" id="KW-0812">Transmembrane</keyword>
<gene>
    <name evidence="10" type="ORF">SAMN02745108_00862</name>
    <name evidence="9" type="ORF">SAMN05720469_11952</name>
</gene>
<evidence type="ECO:0000256" key="2">
    <source>
        <dbReference type="ARBA" id="ARBA00007613"/>
    </source>
</evidence>
<comment type="similarity">
    <text evidence="2">Belongs to the outer membrane factor (OMF) (TC 1.B.17) family.</text>
</comment>
<dbReference type="Pfam" id="PF02321">
    <property type="entry name" value="OEP"/>
    <property type="match status" value="1"/>
</dbReference>
<evidence type="ECO:0000313" key="12">
    <source>
        <dbReference type="Proteomes" id="UP000190449"/>
    </source>
</evidence>
<dbReference type="InterPro" id="IPR051906">
    <property type="entry name" value="TolC-like"/>
</dbReference>
<keyword evidence="11" id="KW-1185">Reference proteome</keyword>
<evidence type="ECO:0000256" key="8">
    <source>
        <dbReference type="SAM" id="Coils"/>
    </source>
</evidence>
<dbReference type="GO" id="GO:0009279">
    <property type="term" value="C:cell outer membrane"/>
    <property type="evidence" value="ECO:0007669"/>
    <property type="project" value="UniProtKB-SubCell"/>
</dbReference>
<dbReference type="GO" id="GO:0015288">
    <property type="term" value="F:porin activity"/>
    <property type="evidence" value="ECO:0007669"/>
    <property type="project" value="TreeGrafter"/>
</dbReference>
<dbReference type="GO" id="GO:0015562">
    <property type="term" value="F:efflux transmembrane transporter activity"/>
    <property type="evidence" value="ECO:0007669"/>
    <property type="project" value="InterPro"/>
</dbReference>
<accession>A0A1T4LDG0</accession>
<dbReference type="EMBL" id="FRAW01000019">
    <property type="protein sequence ID" value="SHK83185.1"/>
    <property type="molecule type" value="Genomic_DNA"/>
</dbReference>
<dbReference type="SUPFAM" id="SSF56954">
    <property type="entry name" value="Outer membrane efflux proteins (OEP)"/>
    <property type="match status" value="1"/>
</dbReference>
<evidence type="ECO:0000256" key="6">
    <source>
        <dbReference type="ARBA" id="ARBA00023136"/>
    </source>
</evidence>
<evidence type="ECO:0000313" key="11">
    <source>
        <dbReference type="Proteomes" id="UP000184275"/>
    </source>
</evidence>
<reference evidence="9" key="2">
    <citation type="submission" date="2016-11" db="EMBL/GenBank/DDBJ databases">
        <authorList>
            <person name="Jaros S."/>
            <person name="Januszkiewicz K."/>
            <person name="Wedrychowicz H."/>
        </authorList>
    </citation>
    <scope>NUCLEOTIDE SEQUENCE [LARGE SCALE GENOMIC DNA]</scope>
    <source>
        <strain evidence="9">UWOS</strain>
    </source>
</reference>
<protein>
    <submittedName>
        <fullName evidence="9">Outer membrane protein TolC</fullName>
    </submittedName>
</protein>
<dbReference type="RefSeq" id="WP_073304869.1">
    <property type="nucleotide sequence ID" value="NZ_FRAW01000019.1"/>
</dbReference>
<reference evidence="11" key="1">
    <citation type="submission" date="2016-11" db="EMBL/GenBank/DDBJ databases">
        <authorList>
            <person name="Varghese N."/>
            <person name="Submissions S."/>
        </authorList>
    </citation>
    <scope>NUCLEOTIDE SEQUENCE [LARGE SCALE GENOMIC DNA]</scope>
    <source>
        <strain evidence="11">UWOS</strain>
    </source>
</reference>
<reference evidence="10 12" key="3">
    <citation type="submission" date="2017-02" db="EMBL/GenBank/DDBJ databases">
        <authorList>
            <person name="Peterson S.W."/>
        </authorList>
    </citation>
    <scope>NUCLEOTIDE SEQUENCE [LARGE SCALE GENOMIC DNA]</scope>
    <source>
        <strain evidence="10 12">ATCC 43854</strain>
    </source>
</reference>
<dbReference type="Gene3D" id="1.20.1600.10">
    <property type="entry name" value="Outer membrane efflux proteins (OEP)"/>
    <property type="match status" value="1"/>
</dbReference>
<dbReference type="Proteomes" id="UP000190449">
    <property type="component" value="Unassembled WGS sequence"/>
</dbReference>